<proteinExistence type="predicted"/>
<protein>
    <recommendedName>
        <fullName evidence="4">DUF3592 domain-containing protein</fullName>
    </recommendedName>
</protein>
<dbReference type="OrthoDB" id="9926451at2"/>
<feature type="transmembrane region" description="Helical" evidence="1">
    <location>
        <begin position="6"/>
        <end position="26"/>
    </location>
</feature>
<dbReference type="EMBL" id="LT629799">
    <property type="protein sequence ID" value="SDU93273.1"/>
    <property type="molecule type" value="Genomic_DNA"/>
</dbReference>
<keyword evidence="1" id="KW-0812">Transmembrane</keyword>
<keyword evidence="3" id="KW-1185">Reference proteome</keyword>
<keyword evidence="1" id="KW-0472">Membrane</keyword>
<accession>A0A1H2MJ42</accession>
<evidence type="ECO:0000256" key="1">
    <source>
        <dbReference type="SAM" id="Phobius"/>
    </source>
</evidence>
<dbReference type="STRING" id="546874.SAMN04488544_2180"/>
<evidence type="ECO:0008006" key="4">
    <source>
        <dbReference type="Google" id="ProtNLM"/>
    </source>
</evidence>
<evidence type="ECO:0000313" key="2">
    <source>
        <dbReference type="EMBL" id="SDU93273.1"/>
    </source>
</evidence>
<sequence>MTLTQGAWLVSLGLVLFGAFFLLIGIRTVRADSRRRRTWRPYPGEVVATDWDGEQTRCQVAYRRADGTTALFWNTSTSTVVRDPLGRPVQVLENPADPHEAVVASGIVSGDLVGTVFAVVGGVIVAAGVVVAAVLLSR</sequence>
<name>A0A1H2MJ42_9ACTN</name>
<reference evidence="3" key="1">
    <citation type="submission" date="2016-10" db="EMBL/GenBank/DDBJ databases">
        <authorList>
            <person name="Varghese N."/>
            <person name="Submissions S."/>
        </authorList>
    </citation>
    <scope>NUCLEOTIDE SEQUENCE [LARGE SCALE GENOMIC DNA]</scope>
    <source>
        <strain evidence="3">DSM 21743</strain>
    </source>
</reference>
<dbReference type="Proteomes" id="UP000198825">
    <property type="component" value="Chromosome I"/>
</dbReference>
<dbReference type="RefSeq" id="WP_157719932.1">
    <property type="nucleotide sequence ID" value="NZ_LT629799.1"/>
</dbReference>
<evidence type="ECO:0000313" key="3">
    <source>
        <dbReference type="Proteomes" id="UP000198825"/>
    </source>
</evidence>
<organism evidence="2 3">
    <name type="scientific">Microlunatus sagamiharensis</name>
    <dbReference type="NCBI Taxonomy" id="546874"/>
    <lineage>
        <taxon>Bacteria</taxon>
        <taxon>Bacillati</taxon>
        <taxon>Actinomycetota</taxon>
        <taxon>Actinomycetes</taxon>
        <taxon>Propionibacteriales</taxon>
        <taxon>Propionibacteriaceae</taxon>
        <taxon>Microlunatus</taxon>
    </lineage>
</organism>
<gene>
    <name evidence="2" type="ORF">SAMN04488544_2180</name>
</gene>
<dbReference type="AlphaFoldDB" id="A0A1H2MJ42"/>
<keyword evidence="1" id="KW-1133">Transmembrane helix</keyword>
<feature type="transmembrane region" description="Helical" evidence="1">
    <location>
        <begin position="112"/>
        <end position="136"/>
    </location>
</feature>